<dbReference type="GO" id="GO:0016301">
    <property type="term" value="F:kinase activity"/>
    <property type="evidence" value="ECO:0007669"/>
    <property type="project" value="UniProtKB-KW"/>
</dbReference>
<evidence type="ECO:0000313" key="1">
    <source>
        <dbReference type="EMBL" id="KAL2509491.1"/>
    </source>
</evidence>
<dbReference type="PANTHER" id="PTHR45631">
    <property type="entry name" value="OS07G0107800 PROTEIN-RELATED"/>
    <property type="match status" value="1"/>
</dbReference>
<organism evidence="1 2">
    <name type="scientific">Forsythia ovata</name>
    <dbReference type="NCBI Taxonomy" id="205694"/>
    <lineage>
        <taxon>Eukaryota</taxon>
        <taxon>Viridiplantae</taxon>
        <taxon>Streptophyta</taxon>
        <taxon>Embryophyta</taxon>
        <taxon>Tracheophyta</taxon>
        <taxon>Spermatophyta</taxon>
        <taxon>Magnoliopsida</taxon>
        <taxon>eudicotyledons</taxon>
        <taxon>Gunneridae</taxon>
        <taxon>Pentapetalae</taxon>
        <taxon>asterids</taxon>
        <taxon>lamiids</taxon>
        <taxon>Lamiales</taxon>
        <taxon>Oleaceae</taxon>
        <taxon>Forsythieae</taxon>
        <taxon>Forsythia</taxon>
    </lineage>
</organism>
<dbReference type="AlphaFoldDB" id="A0ABD1T9T0"/>
<sequence length="160" mass="17704">MSCRYYISQQLTDKSDVYSFGVILLELVSGQEAISNVNFGVNCRNIVQWAKLHIESGDIQGIIDPTLHTYDIQSMWKIAEKALMCVQPHGSMRPSMCEVIKEIQDAIAIERGASAKQGSSDEISRHSVHSSLNMGSLDLGASEHYLSIDDSITQPAARFQ</sequence>
<dbReference type="Proteomes" id="UP001604277">
    <property type="component" value="Unassembled WGS sequence"/>
</dbReference>
<protein>
    <submittedName>
        <fullName evidence="1">Leucine-rich repeat protein kinase family protein</fullName>
    </submittedName>
</protein>
<keyword evidence="2" id="KW-1185">Reference proteome</keyword>
<gene>
    <name evidence="1" type="ORF">Fot_33138</name>
</gene>
<dbReference type="InterPro" id="IPR011009">
    <property type="entry name" value="Kinase-like_dom_sf"/>
</dbReference>
<name>A0ABD1T9T0_9LAMI</name>
<reference evidence="2" key="1">
    <citation type="submission" date="2024-07" db="EMBL/GenBank/DDBJ databases">
        <title>Two chromosome-level genome assemblies of Korean endemic species Abeliophyllum distichum and Forsythia ovata (Oleaceae).</title>
        <authorList>
            <person name="Jang H."/>
        </authorList>
    </citation>
    <scope>NUCLEOTIDE SEQUENCE [LARGE SCALE GENOMIC DNA]</scope>
</reference>
<dbReference type="SUPFAM" id="SSF56112">
    <property type="entry name" value="Protein kinase-like (PK-like)"/>
    <property type="match status" value="1"/>
</dbReference>
<dbReference type="PANTHER" id="PTHR45631:SF68">
    <property type="entry name" value="REPEAT FAMILY PROTEIN, PUTATIVE, EXPRESSED-RELATED"/>
    <property type="match status" value="1"/>
</dbReference>
<keyword evidence="1" id="KW-0418">Kinase</keyword>
<evidence type="ECO:0000313" key="2">
    <source>
        <dbReference type="Proteomes" id="UP001604277"/>
    </source>
</evidence>
<accession>A0ABD1T9T0</accession>
<dbReference type="EMBL" id="JBFOLJ010000009">
    <property type="protein sequence ID" value="KAL2509491.1"/>
    <property type="molecule type" value="Genomic_DNA"/>
</dbReference>
<comment type="caution">
    <text evidence="1">The sequence shown here is derived from an EMBL/GenBank/DDBJ whole genome shotgun (WGS) entry which is preliminary data.</text>
</comment>
<keyword evidence="1" id="KW-0808">Transferase</keyword>
<proteinExistence type="predicted"/>
<dbReference type="Gene3D" id="1.10.510.10">
    <property type="entry name" value="Transferase(Phosphotransferase) domain 1"/>
    <property type="match status" value="1"/>
</dbReference>